<evidence type="ECO:0000256" key="3">
    <source>
        <dbReference type="ARBA" id="ARBA00012895"/>
    </source>
</evidence>
<dbReference type="InterPro" id="IPR005737">
    <property type="entry name" value="TopoIV_B_Gneg"/>
</dbReference>
<comment type="cofactor">
    <cofactor evidence="2">
        <name>Mg(2+)</name>
        <dbReference type="ChEBI" id="CHEBI:18420"/>
    </cofactor>
</comment>
<evidence type="ECO:0000256" key="2">
    <source>
        <dbReference type="ARBA" id="ARBA00001946"/>
    </source>
</evidence>
<evidence type="ECO:0000256" key="7">
    <source>
        <dbReference type="ARBA" id="ARBA00022840"/>
    </source>
</evidence>
<dbReference type="PANTHER" id="PTHR45866">
    <property type="entry name" value="DNA GYRASE/TOPOISOMERASE SUBUNIT B"/>
    <property type="match status" value="1"/>
</dbReference>
<dbReference type="GO" id="GO:0006265">
    <property type="term" value="P:DNA topological change"/>
    <property type="evidence" value="ECO:0007669"/>
    <property type="project" value="InterPro"/>
</dbReference>
<dbReference type="AlphaFoldDB" id="A0AAW8PY02"/>
<evidence type="ECO:0000256" key="1">
    <source>
        <dbReference type="ARBA" id="ARBA00000185"/>
    </source>
</evidence>
<keyword evidence="5" id="KW-0479">Metal-binding</keyword>
<dbReference type="InterPro" id="IPR020568">
    <property type="entry name" value="Ribosomal_Su5_D2-typ_SF"/>
</dbReference>
<dbReference type="InterPro" id="IPR006171">
    <property type="entry name" value="TOPRIM_dom"/>
</dbReference>
<dbReference type="PANTHER" id="PTHR45866:SF4">
    <property type="entry name" value="DNA TOPOISOMERASE 4 SUBUNIT B"/>
    <property type="match status" value="1"/>
</dbReference>
<accession>A0AAW8PY02</accession>
<reference evidence="13" key="1">
    <citation type="submission" date="2023-06" db="EMBL/GenBank/DDBJ databases">
        <title>Genomic Diversity of Vibrio spp. and Metagenomic Analysis of Pathogens in Florida Gulf Coastal Waters Following Hurricane Ian.</title>
        <authorList>
            <person name="Brumfield K.D."/>
        </authorList>
    </citation>
    <scope>NUCLEOTIDE SEQUENCE</scope>
    <source>
        <strain evidence="13">WBS2B-138</strain>
    </source>
</reference>
<dbReference type="EC" id="5.6.2.2" evidence="3"/>
<comment type="caution">
    <text evidence="13">The sequence shown here is derived from an EMBL/GenBank/DDBJ whole genome shotgun (WGS) entry which is preliminary data.</text>
</comment>
<dbReference type="InterPro" id="IPR014721">
    <property type="entry name" value="Ribsml_uS5_D2-typ_fold_subgr"/>
</dbReference>
<dbReference type="Pfam" id="PF00986">
    <property type="entry name" value="DNA_gyraseB_C"/>
    <property type="match status" value="1"/>
</dbReference>
<keyword evidence="10" id="KW-0238">DNA-binding</keyword>
<dbReference type="Proteomes" id="UP001253193">
    <property type="component" value="Unassembled WGS sequence"/>
</dbReference>
<dbReference type="Gene3D" id="3.30.230.10">
    <property type="match status" value="1"/>
</dbReference>
<keyword evidence="11" id="KW-0413">Isomerase</keyword>
<dbReference type="GO" id="GO:0046872">
    <property type="term" value="F:metal ion binding"/>
    <property type="evidence" value="ECO:0007669"/>
    <property type="project" value="UniProtKB-KW"/>
</dbReference>
<comment type="catalytic activity">
    <reaction evidence="1">
        <text>ATP-dependent breakage, passage and rejoining of double-stranded DNA.</text>
        <dbReference type="EC" id="5.6.2.2"/>
    </reaction>
</comment>
<dbReference type="SMART" id="SM00433">
    <property type="entry name" value="TOP2c"/>
    <property type="match status" value="1"/>
</dbReference>
<dbReference type="PRINTS" id="PR01098">
    <property type="entry name" value="TOPISMRASE4B"/>
</dbReference>
<proteinExistence type="predicted"/>
<dbReference type="GO" id="GO:0005524">
    <property type="term" value="F:ATP binding"/>
    <property type="evidence" value="ECO:0007669"/>
    <property type="project" value="UniProtKB-KW"/>
</dbReference>
<dbReference type="SMART" id="SM00387">
    <property type="entry name" value="HATPase_c"/>
    <property type="match status" value="1"/>
</dbReference>
<evidence type="ECO:0000256" key="11">
    <source>
        <dbReference type="ARBA" id="ARBA00023235"/>
    </source>
</evidence>
<dbReference type="InterPro" id="IPR003594">
    <property type="entry name" value="HATPase_dom"/>
</dbReference>
<dbReference type="SUPFAM" id="SSF55874">
    <property type="entry name" value="ATPase domain of HSP90 chaperone/DNA topoisomerase II/histidine kinase"/>
    <property type="match status" value="1"/>
</dbReference>
<dbReference type="SUPFAM" id="SSF54211">
    <property type="entry name" value="Ribosomal protein S5 domain 2-like"/>
    <property type="match status" value="1"/>
</dbReference>
<dbReference type="InterPro" id="IPR036890">
    <property type="entry name" value="HATPase_C_sf"/>
</dbReference>
<dbReference type="InterPro" id="IPR013506">
    <property type="entry name" value="Topo_IIA_bsu_dom2"/>
</dbReference>
<dbReference type="InterPro" id="IPR018522">
    <property type="entry name" value="TopoIIA_CS"/>
</dbReference>
<keyword evidence="6" id="KW-0547">Nucleotide-binding</keyword>
<dbReference type="SUPFAM" id="SSF56719">
    <property type="entry name" value="Type II DNA topoisomerase"/>
    <property type="match status" value="1"/>
</dbReference>
<dbReference type="GO" id="GO:0005694">
    <property type="term" value="C:chromosome"/>
    <property type="evidence" value="ECO:0007669"/>
    <property type="project" value="InterPro"/>
</dbReference>
<dbReference type="Gene3D" id="3.30.565.10">
    <property type="entry name" value="Histidine kinase-like ATPase, C-terminal domain"/>
    <property type="match status" value="1"/>
</dbReference>
<evidence type="ECO:0000256" key="4">
    <source>
        <dbReference type="ARBA" id="ARBA00019166"/>
    </source>
</evidence>
<sequence>MSNVSNQYDGNSIDTLGGLDAVRQKMGMYTDPERPNHIFQEVLDNASDEAANDFANKIKVVMHADGSASIQDNGRGIPFGINKKKKKSAVILIFTELHAGGKFSNAKGGAYKISGGLHGVGVTVTNALSEYVEVTAKSAGGETNRIVFTNGKPSPIEIVEDSPIDGESGTLVKFKPDAQYFESVNFKKSKIIEQCRTKALLLAGIEVELVFEKEGDEQPEVYNWCFEKALDSYMEEQLEGEDLLAVYSDSFMIGEGHQTYHEGEGIEWYLAIKNNGTKFTKSFVNLIHTVDGGVHEKGFITGLFDAFKNFLKQSGLQPKNIELHADDFSQHISYLISCRLTDPSFKNQTKDALLGREAAQLVSYCVRPKFESWLMTNYAMASDLADMVIKTANARIRKSKKIEFKRSNGITSILPSKLADCDSKDPEKTELFLVEGDSAGGSAKQGRDREYQAIMALKGKIKNCWDIDAVEAMDSDEVNNISVALGVKPHSLNDDPTEVLKNIRYKKILTLADADVDGYHIEVLVSGLMISHFPLVLTAGYYGIAQTPRFRVEAKAKGRKKAVSEYAKDDDAKDRIVKKLIAAGHNESDIKVTRFKGLGEMNPAQLRETALDPSTRTIVMPQVTAEELEVVRDELTKVLGGSKHATALRKEWVADKADFSVYEYGNDDE</sequence>
<evidence type="ECO:0000256" key="5">
    <source>
        <dbReference type="ARBA" id="ARBA00022723"/>
    </source>
</evidence>
<dbReference type="Pfam" id="PF02518">
    <property type="entry name" value="HATPase_c"/>
    <property type="match status" value="1"/>
</dbReference>
<dbReference type="PRINTS" id="PR00418">
    <property type="entry name" value="TPI2FAMILY"/>
</dbReference>
<dbReference type="GO" id="GO:0003918">
    <property type="term" value="F:DNA topoisomerase type II (double strand cut, ATP-hydrolyzing) activity"/>
    <property type="evidence" value="ECO:0007669"/>
    <property type="project" value="UniProtKB-EC"/>
</dbReference>
<feature type="domain" description="Histidine kinase/HSP90-like ATPase" evidence="12">
    <location>
        <begin position="30"/>
        <end position="180"/>
    </location>
</feature>
<dbReference type="InterPro" id="IPR002288">
    <property type="entry name" value="DNA_gyrase_B_C"/>
</dbReference>
<evidence type="ECO:0000256" key="10">
    <source>
        <dbReference type="ARBA" id="ARBA00023125"/>
    </source>
</evidence>
<evidence type="ECO:0000313" key="13">
    <source>
        <dbReference type="EMBL" id="MDS1820906.1"/>
    </source>
</evidence>
<dbReference type="GO" id="GO:0003677">
    <property type="term" value="F:DNA binding"/>
    <property type="evidence" value="ECO:0007669"/>
    <property type="project" value="UniProtKB-KW"/>
</dbReference>
<evidence type="ECO:0000259" key="12">
    <source>
        <dbReference type="SMART" id="SM00387"/>
    </source>
</evidence>
<evidence type="ECO:0000313" key="14">
    <source>
        <dbReference type="Proteomes" id="UP001253193"/>
    </source>
</evidence>
<protein>
    <recommendedName>
        <fullName evidence="4">DNA gyrase subunit B</fullName>
        <ecNumber evidence="3">5.6.2.2</ecNumber>
    </recommendedName>
</protein>
<dbReference type="Gene3D" id="3.40.50.670">
    <property type="match status" value="1"/>
</dbReference>
<organism evidence="13 14">
    <name type="scientific">Vibrio parahaemolyticus</name>
    <dbReference type="NCBI Taxonomy" id="670"/>
    <lineage>
        <taxon>Bacteria</taxon>
        <taxon>Pseudomonadati</taxon>
        <taxon>Pseudomonadota</taxon>
        <taxon>Gammaproteobacteria</taxon>
        <taxon>Vibrionales</taxon>
        <taxon>Vibrionaceae</taxon>
        <taxon>Vibrio</taxon>
    </lineage>
</organism>
<dbReference type="InterPro" id="IPR013759">
    <property type="entry name" value="Topo_IIA_B_C"/>
</dbReference>
<dbReference type="PROSITE" id="PS00177">
    <property type="entry name" value="TOPOISOMERASE_II"/>
    <property type="match status" value="1"/>
</dbReference>
<dbReference type="RefSeq" id="WP_311019689.1">
    <property type="nucleotide sequence ID" value="NZ_JAUHGG010000003.1"/>
</dbReference>
<gene>
    <name evidence="13" type="ORF">QX249_09580</name>
</gene>
<dbReference type="InterPro" id="IPR001241">
    <property type="entry name" value="Topo_IIA"/>
</dbReference>
<keyword evidence="7 13" id="KW-0067">ATP-binding</keyword>
<keyword evidence="8" id="KW-0460">Magnesium</keyword>
<keyword evidence="9" id="KW-0799">Topoisomerase</keyword>
<dbReference type="InterPro" id="IPR013760">
    <property type="entry name" value="Topo_IIA-like_dom_sf"/>
</dbReference>
<name>A0AAW8PY02_VIBPH</name>
<dbReference type="EMBL" id="JAUHGG010000003">
    <property type="protein sequence ID" value="MDS1820906.1"/>
    <property type="molecule type" value="Genomic_DNA"/>
</dbReference>
<evidence type="ECO:0000256" key="9">
    <source>
        <dbReference type="ARBA" id="ARBA00023029"/>
    </source>
</evidence>
<dbReference type="Pfam" id="PF00204">
    <property type="entry name" value="DNA_gyraseB"/>
    <property type="match status" value="1"/>
</dbReference>
<evidence type="ECO:0000256" key="6">
    <source>
        <dbReference type="ARBA" id="ARBA00022741"/>
    </source>
</evidence>
<evidence type="ECO:0000256" key="8">
    <source>
        <dbReference type="ARBA" id="ARBA00022842"/>
    </source>
</evidence>
<dbReference type="Pfam" id="PF01751">
    <property type="entry name" value="Toprim"/>
    <property type="match status" value="1"/>
</dbReference>